<organism evidence="2 3">
    <name type="scientific">Mycena belliarum</name>
    <dbReference type="NCBI Taxonomy" id="1033014"/>
    <lineage>
        <taxon>Eukaryota</taxon>
        <taxon>Fungi</taxon>
        <taxon>Dikarya</taxon>
        <taxon>Basidiomycota</taxon>
        <taxon>Agaricomycotina</taxon>
        <taxon>Agaricomycetes</taxon>
        <taxon>Agaricomycetidae</taxon>
        <taxon>Agaricales</taxon>
        <taxon>Marasmiineae</taxon>
        <taxon>Mycenaceae</taxon>
        <taxon>Mycena</taxon>
    </lineage>
</organism>
<dbReference type="Proteomes" id="UP001222325">
    <property type="component" value="Unassembled WGS sequence"/>
</dbReference>
<evidence type="ECO:0000313" key="2">
    <source>
        <dbReference type="EMBL" id="KAJ7088463.1"/>
    </source>
</evidence>
<dbReference type="InterPro" id="IPR036291">
    <property type="entry name" value="NAD(P)-bd_dom_sf"/>
</dbReference>
<dbReference type="Gene3D" id="3.90.180.10">
    <property type="entry name" value="Medium-chain alcohol dehydrogenases, catalytic domain"/>
    <property type="match status" value="1"/>
</dbReference>
<dbReference type="SUPFAM" id="SSF50129">
    <property type="entry name" value="GroES-like"/>
    <property type="match status" value="1"/>
</dbReference>
<dbReference type="Pfam" id="PF00107">
    <property type="entry name" value="ADH_zinc_N"/>
    <property type="match status" value="1"/>
</dbReference>
<dbReference type="InterPro" id="IPR052711">
    <property type="entry name" value="Zinc_ADH-like"/>
</dbReference>
<dbReference type="AlphaFoldDB" id="A0AAD6XQX3"/>
<protein>
    <recommendedName>
        <fullName evidence="1">Enoyl reductase (ER) domain-containing protein</fullName>
    </recommendedName>
</protein>
<evidence type="ECO:0000313" key="3">
    <source>
        <dbReference type="Proteomes" id="UP001222325"/>
    </source>
</evidence>
<dbReference type="PANTHER" id="PTHR45033">
    <property type="match status" value="1"/>
</dbReference>
<gene>
    <name evidence="2" type="ORF">B0H15DRAFT_291597</name>
</gene>
<dbReference type="PANTHER" id="PTHR45033:SF2">
    <property type="entry name" value="ZINC-TYPE ALCOHOL DEHYDROGENASE-LIKE PROTEIN C1773.06C"/>
    <property type="match status" value="1"/>
</dbReference>
<dbReference type="InterPro" id="IPR011032">
    <property type="entry name" value="GroES-like_sf"/>
</dbReference>
<dbReference type="Pfam" id="PF08240">
    <property type="entry name" value="ADH_N"/>
    <property type="match status" value="1"/>
</dbReference>
<dbReference type="Gene3D" id="3.40.50.720">
    <property type="entry name" value="NAD(P)-binding Rossmann-like Domain"/>
    <property type="match status" value="1"/>
</dbReference>
<feature type="domain" description="Enoyl reductase (ER)" evidence="1">
    <location>
        <begin position="16"/>
        <end position="344"/>
    </location>
</feature>
<dbReference type="GO" id="GO:0016491">
    <property type="term" value="F:oxidoreductase activity"/>
    <property type="evidence" value="ECO:0007669"/>
    <property type="project" value="InterPro"/>
</dbReference>
<dbReference type="EMBL" id="JARJCN010000026">
    <property type="protein sequence ID" value="KAJ7088463.1"/>
    <property type="molecule type" value="Genomic_DNA"/>
</dbReference>
<sequence>MSLPTTSRQYSLPQLGSFNNLVLKSVTLNPPKSHEVLVKTHAVSLQFRDLMISSGKYPYDIRPNVVPCSDMAGEIIAVGDEVKDWKKGDRVCANFFLDKLHAEKTEAIAATALGGVVDGVLTEYRTFPAHSLVGIPDHLSYEEASTLPCAALTAYNALLSGPDPLKGGDTVLVLGTGGVSIFALQFAVASGATVIATSSSDEKLKVAMKLGAKHVINYKATPEWDREVLKATNDLGVDHIIEVGGNSTLPQSMSALKIGGCINFVGGLGGAAPPADIVFWSIRKSLTIRGVHVGSVAQFKNMNRLLIANPEMTRPIIDKVFAFEEAKAAYGYLQSQAHVGKVVIKL</sequence>
<dbReference type="SMART" id="SM00829">
    <property type="entry name" value="PKS_ER"/>
    <property type="match status" value="1"/>
</dbReference>
<reference evidence="2" key="1">
    <citation type="submission" date="2023-03" db="EMBL/GenBank/DDBJ databases">
        <title>Massive genome expansion in bonnet fungi (Mycena s.s.) driven by repeated elements and novel gene families across ecological guilds.</title>
        <authorList>
            <consortium name="Lawrence Berkeley National Laboratory"/>
            <person name="Harder C.B."/>
            <person name="Miyauchi S."/>
            <person name="Viragh M."/>
            <person name="Kuo A."/>
            <person name="Thoen E."/>
            <person name="Andreopoulos B."/>
            <person name="Lu D."/>
            <person name="Skrede I."/>
            <person name="Drula E."/>
            <person name="Henrissat B."/>
            <person name="Morin E."/>
            <person name="Kohler A."/>
            <person name="Barry K."/>
            <person name="LaButti K."/>
            <person name="Morin E."/>
            <person name="Salamov A."/>
            <person name="Lipzen A."/>
            <person name="Mereny Z."/>
            <person name="Hegedus B."/>
            <person name="Baldrian P."/>
            <person name="Stursova M."/>
            <person name="Weitz H."/>
            <person name="Taylor A."/>
            <person name="Grigoriev I.V."/>
            <person name="Nagy L.G."/>
            <person name="Martin F."/>
            <person name="Kauserud H."/>
        </authorList>
    </citation>
    <scope>NUCLEOTIDE SEQUENCE</scope>
    <source>
        <strain evidence="2">CBHHK173m</strain>
    </source>
</reference>
<comment type="caution">
    <text evidence="2">The sequence shown here is derived from an EMBL/GenBank/DDBJ whole genome shotgun (WGS) entry which is preliminary data.</text>
</comment>
<accession>A0AAD6XQX3</accession>
<proteinExistence type="predicted"/>
<dbReference type="SUPFAM" id="SSF51735">
    <property type="entry name" value="NAD(P)-binding Rossmann-fold domains"/>
    <property type="match status" value="1"/>
</dbReference>
<dbReference type="InterPro" id="IPR013149">
    <property type="entry name" value="ADH-like_C"/>
</dbReference>
<dbReference type="InterPro" id="IPR013154">
    <property type="entry name" value="ADH-like_N"/>
</dbReference>
<dbReference type="CDD" id="cd08276">
    <property type="entry name" value="MDR7"/>
    <property type="match status" value="1"/>
</dbReference>
<name>A0AAD6XQX3_9AGAR</name>
<dbReference type="InterPro" id="IPR020843">
    <property type="entry name" value="ER"/>
</dbReference>
<evidence type="ECO:0000259" key="1">
    <source>
        <dbReference type="SMART" id="SM00829"/>
    </source>
</evidence>
<keyword evidence="3" id="KW-1185">Reference proteome</keyword>